<name>A0A382HBS0_9ZZZZ</name>
<dbReference type="AlphaFoldDB" id="A0A382HBS0"/>
<organism evidence="1">
    <name type="scientific">marine metagenome</name>
    <dbReference type="NCBI Taxonomy" id="408172"/>
    <lineage>
        <taxon>unclassified sequences</taxon>
        <taxon>metagenomes</taxon>
        <taxon>ecological metagenomes</taxon>
    </lineage>
</organism>
<evidence type="ECO:0000313" key="1">
    <source>
        <dbReference type="EMBL" id="SVB84525.1"/>
    </source>
</evidence>
<reference evidence="1" key="1">
    <citation type="submission" date="2018-05" db="EMBL/GenBank/DDBJ databases">
        <authorList>
            <person name="Lanie J.A."/>
            <person name="Ng W.-L."/>
            <person name="Kazmierczak K.M."/>
            <person name="Andrzejewski T.M."/>
            <person name="Davidsen T.M."/>
            <person name="Wayne K.J."/>
            <person name="Tettelin H."/>
            <person name="Glass J.I."/>
            <person name="Rusch D."/>
            <person name="Podicherti R."/>
            <person name="Tsui H.-C.T."/>
            <person name="Winkler M.E."/>
        </authorList>
    </citation>
    <scope>NUCLEOTIDE SEQUENCE</scope>
</reference>
<dbReference type="EMBL" id="UINC01060231">
    <property type="protein sequence ID" value="SVB84525.1"/>
    <property type="molecule type" value="Genomic_DNA"/>
</dbReference>
<gene>
    <name evidence="1" type="ORF">METZ01_LOCUS237379</name>
</gene>
<sequence length="59" mass="6972">MTQTNKSLLVCDTCGNQAQHLRRDVVDEDYNALSRPPMWNCDECYEEKRRRRQGRKAGQ</sequence>
<protein>
    <submittedName>
        <fullName evidence="1">Uncharacterized protein</fullName>
    </submittedName>
</protein>
<accession>A0A382HBS0</accession>
<proteinExistence type="predicted"/>